<gene>
    <name evidence="1" type="ORF">N0F65_007870</name>
</gene>
<comment type="caution">
    <text evidence="1">The sequence shown here is derived from an EMBL/GenBank/DDBJ whole genome shotgun (WGS) entry which is preliminary data.</text>
</comment>
<protein>
    <submittedName>
        <fullName evidence="1">Uncharacterized protein</fullName>
    </submittedName>
</protein>
<dbReference type="Proteomes" id="UP001146120">
    <property type="component" value="Unassembled WGS sequence"/>
</dbReference>
<keyword evidence="2" id="KW-1185">Reference proteome</keyword>
<sequence>MFALSSVRCMRSKVEKRPR</sequence>
<evidence type="ECO:0000313" key="2">
    <source>
        <dbReference type="Proteomes" id="UP001146120"/>
    </source>
</evidence>
<organism evidence="1 2">
    <name type="scientific">Lagenidium giganteum</name>
    <dbReference type="NCBI Taxonomy" id="4803"/>
    <lineage>
        <taxon>Eukaryota</taxon>
        <taxon>Sar</taxon>
        <taxon>Stramenopiles</taxon>
        <taxon>Oomycota</taxon>
        <taxon>Peronosporomycetes</taxon>
        <taxon>Pythiales</taxon>
        <taxon>Pythiaceae</taxon>
    </lineage>
</organism>
<name>A0AAV2Z1R3_9STRA</name>
<dbReference type="EMBL" id="DAKRPA010000067">
    <property type="protein sequence ID" value="DBA00226.1"/>
    <property type="molecule type" value="Genomic_DNA"/>
</dbReference>
<reference evidence="1" key="2">
    <citation type="journal article" date="2023" name="Microbiol Resour">
        <title>Decontamination and Annotation of the Draft Genome Sequence of the Oomycete Lagenidium giganteum ARSEF 373.</title>
        <authorList>
            <person name="Morgan W.R."/>
            <person name="Tartar A."/>
        </authorList>
    </citation>
    <scope>NUCLEOTIDE SEQUENCE</scope>
    <source>
        <strain evidence="1">ARSEF 373</strain>
    </source>
</reference>
<proteinExistence type="predicted"/>
<reference evidence="1" key="1">
    <citation type="submission" date="2022-11" db="EMBL/GenBank/DDBJ databases">
        <authorList>
            <person name="Morgan W.R."/>
            <person name="Tartar A."/>
        </authorList>
    </citation>
    <scope>NUCLEOTIDE SEQUENCE</scope>
    <source>
        <strain evidence="1">ARSEF 373</strain>
    </source>
</reference>
<accession>A0AAV2Z1R3</accession>
<dbReference type="AlphaFoldDB" id="A0AAV2Z1R3"/>
<evidence type="ECO:0000313" key="1">
    <source>
        <dbReference type="EMBL" id="DBA00226.1"/>
    </source>
</evidence>